<comment type="caution">
    <text evidence="1">The sequence shown here is derived from an EMBL/GenBank/DDBJ whole genome shotgun (WGS) entry which is preliminary data.</text>
</comment>
<organism evidence="1 2">
    <name type="scientific">Leptospira selangorensis</name>
    <dbReference type="NCBI Taxonomy" id="2484982"/>
    <lineage>
        <taxon>Bacteria</taxon>
        <taxon>Pseudomonadati</taxon>
        <taxon>Spirochaetota</taxon>
        <taxon>Spirochaetia</taxon>
        <taxon>Leptospirales</taxon>
        <taxon>Leptospiraceae</taxon>
        <taxon>Leptospira</taxon>
    </lineage>
</organism>
<evidence type="ECO:0000313" key="1">
    <source>
        <dbReference type="EMBL" id="TGM22824.1"/>
    </source>
</evidence>
<name>A0ABY2NF52_9LEPT</name>
<keyword evidence="2" id="KW-1185">Reference proteome</keyword>
<proteinExistence type="predicted"/>
<evidence type="ECO:0000313" key="2">
    <source>
        <dbReference type="Proteomes" id="UP000298057"/>
    </source>
</evidence>
<protein>
    <recommendedName>
        <fullName evidence="3">Lipoprotein</fullName>
    </recommendedName>
</protein>
<sequence length="162" mass="19233">MKILYFLFTILLIPNLNCINYDLHPELSKGTSFYIRNPIPDSFKNSRVFYSATKFNGGIVQKSDKIRIDEYYFLSFYTGRAIGTFKNGSLVDLLEKEIKNIQIKEDEYFLFEINNIKYESNAYYDLLNDFIPGGFIRYNYYQLYYTLKILTKEQFNNLASNK</sequence>
<dbReference type="RefSeq" id="WP_100729124.1">
    <property type="nucleotide sequence ID" value="NZ_RQGU01000085.1"/>
</dbReference>
<dbReference type="Proteomes" id="UP000298057">
    <property type="component" value="Unassembled WGS sequence"/>
</dbReference>
<evidence type="ECO:0008006" key="3">
    <source>
        <dbReference type="Google" id="ProtNLM"/>
    </source>
</evidence>
<dbReference type="EMBL" id="RQGU01000085">
    <property type="protein sequence ID" value="TGM22824.1"/>
    <property type="molecule type" value="Genomic_DNA"/>
</dbReference>
<gene>
    <name evidence="1" type="ORF">EHQ82_06725</name>
</gene>
<accession>A0ABY2NF52</accession>
<reference evidence="2" key="1">
    <citation type="journal article" date="2019" name="PLoS Negl. Trop. Dis.">
        <title>Revisiting the worldwide diversity of Leptospira species in the environment.</title>
        <authorList>
            <person name="Vincent A.T."/>
            <person name="Schiettekatte O."/>
            <person name="Bourhy P."/>
            <person name="Veyrier F.J."/>
            <person name="Picardeau M."/>
        </authorList>
    </citation>
    <scope>NUCLEOTIDE SEQUENCE [LARGE SCALE GENOMIC DNA]</scope>
    <source>
        <strain evidence="2">201702406</strain>
    </source>
</reference>